<dbReference type="EMBL" id="JABCJJ010000007">
    <property type="protein sequence ID" value="NMR19868.1"/>
    <property type="molecule type" value="Genomic_DNA"/>
</dbReference>
<dbReference type="AlphaFoldDB" id="A0A7Y0LX94"/>
<accession>A0A7Y0LX94</accession>
<dbReference type="Proteomes" id="UP000562124">
    <property type="component" value="Unassembled WGS sequence"/>
</dbReference>
<dbReference type="CDD" id="cd00995">
    <property type="entry name" value="PBP2_NikA_DppA_OppA_like"/>
    <property type="match status" value="1"/>
</dbReference>
<dbReference type="GO" id="GO:0042597">
    <property type="term" value="C:periplasmic space"/>
    <property type="evidence" value="ECO:0007669"/>
    <property type="project" value="UniProtKB-ARBA"/>
</dbReference>
<dbReference type="Gene3D" id="3.10.105.10">
    <property type="entry name" value="Dipeptide-binding Protein, Domain 3"/>
    <property type="match status" value="1"/>
</dbReference>
<gene>
    <name evidence="3" type="ORF">HIR71_06465</name>
</gene>
<evidence type="ECO:0000259" key="2">
    <source>
        <dbReference type="Pfam" id="PF00496"/>
    </source>
</evidence>
<dbReference type="InterPro" id="IPR030678">
    <property type="entry name" value="Peptide/Ni-bd"/>
</dbReference>
<dbReference type="Pfam" id="PF00496">
    <property type="entry name" value="SBP_bac_5"/>
    <property type="match status" value="1"/>
</dbReference>
<proteinExistence type="predicted"/>
<dbReference type="PANTHER" id="PTHR30290:SF83">
    <property type="entry name" value="ABC TRANSPORTER SUBSTRATE-BINDING PROTEIN"/>
    <property type="match status" value="1"/>
</dbReference>
<comment type="caution">
    <text evidence="3">The sequence shown here is derived from an EMBL/GenBank/DDBJ whole genome shotgun (WGS) entry which is preliminary data.</text>
</comment>
<feature type="domain" description="Solute-binding protein family 5" evidence="2">
    <location>
        <begin position="114"/>
        <end position="491"/>
    </location>
</feature>
<sequence length="569" mass="61262">MAVRGCSCGPGPGRPRRGLQPPPLSGGTLKIRRIAGFAASLTVGALVLTACSSTPGDTETTQGSAGGPSTGIVTANSSEPQNPLIPTNTNETGGGKILDLIFAGLVNYDAQGNPQNEVAESIESEDSQNYTITLKDGWTFTDGTDVTASSFVDAWNYGALLSNDQLSSYFFEDIEGFSWDEDSELTGLEVVDDKTFTVALKQPAADFPLRLGYSAYFPLPEVAFEDIEAFGENPIGNGPYMLDGEGAWQHNIGIDLVPNPDYQGDRTAQNGGVSLKFYETQDAAYNDLLADQLDVLDAVPDSAFGTFEDELGDRAVNQPAAIFQSFTIPMTLERFSGEEGTLRRQAISMAINRQEITDAIFQGTRTPAKDFTSPVIAGWSEDVSGSEVLAYNPDEAKRLWAEADAMAPFTGTFTIGYNTDGGHQAWVDAVTNSIKNTLGIQAEGKPYPTFQALRDDVTNRTITGAFRTGWQADYPGLYNFLGPLYGTNAGSNDGDYSNPEFDDLIKQGSAAQSIEEANTFYQQAQEVLFQDLPAIPLWYSNVTGGSATTVDNVEFGWNSVPLYYQVTKS</sequence>
<dbReference type="PIRSF" id="PIRSF002741">
    <property type="entry name" value="MppA"/>
    <property type="match status" value="1"/>
</dbReference>
<dbReference type="Gene3D" id="3.40.190.10">
    <property type="entry name" value="Periplasmic binding protein-like II"/>
    <property type="match status" value="1"/>
</dbReference>
<evidence type="ECO:0000313" key="4">
    <source>
        <dbReference type="Proteomes" id="UP000562124"/>
    </source>
</evidence>
<dbReference type="PANTHER" id="PTHR30290">
    <property type="entry name" value="PERIPLASMIC BINDING COMPONENT OF ABC TRANSPORTER"/>
    <property type="match status" value="1"/>
</dbReference>
<feature type="compositionally biased region" description="Polar residues" evidence="1">
    <location>
        <begin position="71"/>
        <end position="90"/>
    </location>
</feature>
<feature type="region of interest" description="Disordered" evidence="1">
    <location>
        <begin position="1"/>
        <end position="26"/>
    </location>
</feature>
<name>A0A7Y0LX94_CELFI</name>
<feature type="region of interest" description="Disordered" evidence="1">
    <location>
        <begin position="54"/>
        <end position="90"/>
    </location>
</feature>
<dbReference type="InterPro" id="IPR000914">
    <property type="entry name" value="SBP_5_dom"/>
</dbReference>
<keyword evidence="4" id="KW-1185">Reference proteome</keyword>
<feature type="compositionally biased region" description="Polar residues" evidence="1">
    <location>
        <begin position="54"/>
        <end position="63"/>
    </location>
</feature>
<organism evidence="3 4">
    <name type="scientific">Cellulomonas fimi</name>
    <dbReference type="NCBI Taxonomy" id="1708"/>
    <lineage>
        <taxon>Bacteria</taxon>
        <taxon>Bacillati</taxon>
        <taxon>Actinomycetota</taxon>
        <taxon>Actinomycetes</taxon>
        <taxon>Micrococcales</taxon>
        <taxon>Cellulomonadaceae</taxon>
        <taxon>Cellulomonas</taxon>
    </lineage>
</organism>
<evidence type="ECO:0000313" key="3">
    <source>
        <dbReference type="EMBL" id="NMR19868.1"/>
    </source>
</evidence>
<dbReference type="GO" id="GO:0015833">
    <property type="term" value="P:peptide transport"/>
    <property type="evidence" value="ECO:0007669"/>
    <property type="project" value="TreeGrafter"/>
</dbReference>
<dbReference type="InterPro" id="IPR039424">
    <property type="entry name" value="SBP_5"/>
</dbReference>
<protein>
    <submittedName>
        <fullName evidence="3">ABC transporter substrate-binding protein</fullName>
    </submittedName>
</protein>
<dbReference type="GO" id="GO:0043190">
    <property type="term" value="C:ATP-binding cassette (ABC) transporter complex"/>
    <property type="evidence" value="ECO:0007669"/>
    <property type="project" value="InterPro"/>
</dbReference>
<evidence type="ECO:0000256" key="1">
    <source>
        <dbReference type="SAM" id="MobiDB-lite"/>
    </source>
</evidence>
<dbReference type="GO" id="GO:1904680">
    <property type="term" value="F:peptide transmembrane transporter activity"/>
    <property type="evidence" value="ECO:0007669"/>
    <property type="project" value="TreeGrafter"/>
</dbReference>
<dbReference type="SUPFAM" id="SSF53850">
    <property type="entry name" value="Periplasmic binding protein-like II"/>
    <property type="match status" value="1"/>
</dbReference>
<reference evidence="3 4" key="1">
    <citation type="submission" date="2020-04" db="EMBL/GenBank/DDBJ databases">
        <title>Sequencing and Assembly of C. fimi.</title>
        <authorList>
            <person name="Ramsey A.R."/>
        </authorList>
    </citation>
    <scope>NUCLEOTIDE SEQUENCE [LARGE SCALE GENOMIC DNA]</scope>
    <source>
        <strain evidence="3 4">SB</strain>
    </source>
</reference>
<dbReference type="Gene3D" id="3.90.76.10">
    <property type="entry name" value="Dipeptide-binding Protein, Domain 1"/>
    <property type="match status" value="1"/>
</dbReference>